<protein>
    <submittedName>
        <fullName evidence="1">Uncharacterized protein</fullName>
    </submittedName>
</protein>
<keyword evidence="2" id="KW-1185">Reference proteome</keyword>
<reference evidence="1 2" key="1">
    <citation type="journal article" date="2018" name="Antonie Van Leeuwenhoek">
        <title>Larkinella terrae sp. nov., isolated from soil on Jeju Island, South Korea.</title>
        <authorList>
            <person name="Ten L.N."/>
            <person name="Jeon J."/>
            <person name="Park S.J."/>
            <person name="Park S."/>
            <person name="Lee S.Y."/>
            <person name="Kim M.K."/>
            <person name="Jung H.Y."/>
        </authorList>
    </citation>
    <scope>NUCLEOTIDE SEQUENCE [LARGE SCALE GENOMIC DNA]</scope>
    <source>
        <strain evidence="1 2">KCTC 52001</strain>
    </source>
</reference>
<dbReference type="OrthoDB" id="1122968at2"/>
<dbReference type="Proteomes" id="UP000441754">
    <property type="component" value="Unassembled WGS sequence"/>
</dbReference>
<gene>
    <name evidence="1" type="ORF">GJJ30_02150</name>
</gene>
<accession>A0A7K0EE07</accession>
<evidence type="ECO:0000313" key="2">
    <source>
        <dbReference type="Proteomes" id="UP000441754"/>
    </source>
</evidence>
<evidence type="ECO:0000313" key="1">
    <source>
        <dbReference type="EMBL" id="MRS60079.1"/>
    </source>
</evidence>
<dbReference type="AlphaFoldDB" id="A0A7K0EE07"/>
<organism evidence="1 2">
    <name type="scientific">Larkinella terrae</name>
    <dbReference type="NCBI Taxonomy" id="2025311"/>
    <lineage>
        <taxon>Bacteria</taxon>
        <taxon>Pseudomonadati</taxon>
        <taxon>Bacteroidota</taxon>
        <taxon>Cytophagia</taxon>
        <taxon>Cytophagales</taxon>
        <taxon>Spirosomataceae</taxon>
        <taxon>Larkinella</taxon>
    </lineage>
</organism>
<comment type="caution">
    <text evidence="1">The sequence shown here is derived from an EMBL/GenBank/DDBJ whole genome shotgun (WGS) entry which is preliminary data.</text>
</comment>
<proteinExistence type="predicted"/>
<sequence>MLIERTANEVIIRLPASVDITGLQRVVDYLTYKEATANSKANQEQVDELAKEVKKGWWKQNRKRLLK</sequence>
<name>A0A7K0EE07_9BACT</name>
<dbReference type="RefSeq" id="WP_154172669.1">
    <property type="nucleotide sequence ID" value="NZ_WJXZ01000001.1"/>
</dbReference>
<dbReference type="EMBL" id="WJXZ01000001">
    <property type="protein sequence ID" value="MRS60079.1"/>
    <property type="molecule type" value="Genomic_DNA"/>
</dbReference>